<dbReference type="RefSeq" id="XP_013897613.1">
    <property type="nucleotide sequence ID" value="XM_014042159.1"/>
</dbReference>
<keyword evidence="3" id="KW-0862">Zinc</keyword>
<dbReference type="Pfam" id="PF14737">
    <property type="entry name" value="DUF4470"/>
    <property type="match status" value="1"/>
</dbReference>
<protein>
    <recommendedName>
        <fullName evidence="9">MYND-type domain-containing protein</fullName>
    </recommendedName>
</protein>
<evidence type="ECO:0000259" key="5">
    <source>
        <dbReference type="Pfam" id="PF01753"/>
    </source>
</evidence>
<name>A0A0D2KSU5_9CHLO</name>
<dbReference type="GO" id="GO:0008270">
    <property type="term" value="F:zinc ion binding"/>
    <property type="evidence" value="ECO:0007669"/>
    <property type="project" value="UniProtKB-KW"/>
</dbReference>
<dbReference type="Proteomes" id="UP000054498">
    <property type="component" value="Unassembled WGS sequence"/>
</dbReference>
<dbReference type="SUPFAM" id="SSF144232">
    <property type="entry name" value="HIT/MYND zinc finger-like"/>
    <property type="match status" value="1"/>
</dbReference>
<dbReference type="EMBL" id="KK102131">
    <property type="protein sequence ID" value="KIY98593.1"/>
    <property type="molecule type" value="Genomic_DNA"/>
</dbReference>
<proteinExistence type="predicted"/>
<dbReference type="InterPro" id="IPR002893">
    <property type="entry name" value="Znf_MYND"/>
</dbReference>
<evidence type="ECO:0000313" key="7">
    <source>
        <dbReference type="EMBL" id="KIY98593.1"/>
    </source>
</evidence>
<evidence type="ECO:0000256" key="4">
    <source>
        <dbReference type="SAM" id="MobiDB-lite"/>
    </source>
</evidence>
<evidence type="ECO:0008006" key="9">
    <source>
        <dbReference type="Google" id="ProtNLM"/>
    </source>
</evidence>
<feature type="domain" description="DUF4470" evidence="6">
    <location>
        <begin position="293"/>
        <end position="373"/>
    </location>
</feature>
<dbReference type="GeneID" id="25742246"/>
<feature type="domain" description="MYND-type" evidence="5">
    <location>
        <begin position="127"/>
        <end position="163"/>
    </location>
</feature>
<feature type="compositionally biased region" description="Low complexity" evidence="4">
    <location>
        <begin position="231"/>
        <end position="240"/>
    </location>
</feature>
<evidence type="ECO:0000256" key="3">
    <source>
        <dbReference type="ARBA" id="ARBA00022833"/>
    </source>
</evidence>
<evidence type="ECO:0000259" key="6">
    <source>
        <dbReference type="Pfam" id="PF14737"/>
    </source>
</evidence>
<dbReference type="InterPro" id="IPR027974">
    <property type="entry name" value="DUF4470"/>
</dbReference>
<sequence>MDDRVWEDLRHSLAASESQAELFAALDACAAALDGPAGSRRAHEVGIPANPGQPSAGGADMSRVTARREAERRQLHEIAEARQPGLMAGWAKYCAELRERKLGSGPGGRHMRDGPFCCNISVYEGVVCESRADPAHTCRRCGLVSYCGPACQSAHAARHGRECTSRLTGERFVPSYLLEGRRPSWLRDESPLAALFRRPRPQEYLWGNLPAYSLLPEALVSAAAAATAEGAEAAETPRTAGSGVSSARGQRQGPGCGMPDGSGDAALASALGASAEAVGVAGAGGALAAPPLEMHVLLPASGDLRHVIKTINRLPLGQQDGPAASAPGRPLKLHVHLNDHHPKIALRNLMVLQLLGSYGPDAADAAAAIIYSTALTSSQYVALLDCSVRVLSATKLECDAAAAAERLPRGCRDQLLAGRGFGKGGGGGGEEQGSSVDALTDRLGQVQVEQQGAITSGAGGSGLSEGQPVDFGELANSSEAYPVRFKTPMMAGGAQIVADLPPDAWALLAA</sequence>
<evidence type="ECO:0000313" key="8">
    <source>
        <dbReference type="Proteomes" id="UP000054498"/>
    </source>
</evidence>
<reference evidence="7 8" key="1">
    <citation type="journal article" date="2013" name="BMC Genomics">
        <title>Reconstruction of the lipid metabolism for the microalga Monoraphidium neglectum from its genome sequence reveals characteristics suitable for biofuel production.</title>
        <authorList>
            <person name="Bogen C."/>
            <person name="Al-Dilaimi A."/>
            <person name="Albersmeier A."/>
            <person name="Wichmann J."/>
            <person name="Grundmann M."/>
            <person name="Rupp O."/>
            <person name="Lauersen K.J."/>
            <person name="Blifernez-Klassen O."/>
            <person name="Kalinowski J."/>
            <person name="Goesmann A."/>
            <person name="Mussgnug J.H."/>
            <person name="Kruse O."/>
        </authorList>
    </citation>
    <scope>NUCLEOTIDE SEQUENCE [LARGE SCALE GENOMIC DNA]</scope>
    <source>
        <strain evidence="7 8">SAG 48.87</strain>
    </source>
</reference>
<keyword evidence="8" id="KW-1185">Reference proteome</keyword>
<dbReference type="Pfam" id="PF01753">
    <property type="entry name" value="zf-MYND"/>
    <property type="match status" value="1"/>
</dbReference>
<keyword evidence="2" id="KW-0863">Zinc-finger</keyword>
<gene>
    <name evidence="7" type="ORF">MNEG_9371</name>
</gene>
<dbReference type="AlphaFoldDB" id="A0A0D2KSU5"/>
<feature type="region of interest" description="Disordered" evidence="4">
    <location>
        <begin position="231"/>
        <end position="261"/>
    </location>
</feature>
<organism evidence="7 8">
    <name type="scientific">Monoraphidium neglectum</name>
    <dbReference type="NCBI Taxonomy" id="145388"/>
    <lineage>
        <taxon>Eukaryota</taxon>
        <taxon>Viridiplantae</taxon>
        <taxon>Chlorophyta</taxon>
        <taxon>core chlorophytes</taxon>
        <taxon>Chlorophyceae</taxon>
        <taxon>CS clade</taxon>
        <taxon>Sphaeropleales</taxon>
        <taxon>Selenastraceae</taxon>
        <taxon>Monoraphidium</taxon>
    </lineage>
</organism>
<evidence type="ECO:0000256" key="2">
    <source>
        <dbReference type="ARBA" id="ARBA00022771"/>
    </source>
</evidence>
<dbReference type="KEGG" id="mng:MNEG_9371"/>
<evidence type="ECO:0000256" key="1">
    <source>
        <dbReference type="ARBA" id="ARBA00022723"/>
    </source>
</evidence>
<dbReference type="Gene3D" id="6.10.140.2220">
    <property type="match status" value="1"/>
</dbReference>
<accession>A0A0D2KSU5</accession>
<dbReference type="OrthoDB" id="1899528at2759"/>
<keyword evidence="1" id="KW-0479">Metal-binding</keyword>
<dbReference type="STRING" id="145388.A0A0D2KSU5"/>